<evidence type="ECO:0000313" key="3">
    <source>
        <dbReference type="Proteomes" id="UP000318050"/>
    </source>
</evidence>
<dbReference type="OrthoDB" id="7364536at2"/>
<proteinExistence type="predicted"/>
<keyword evidence="1" id="KW-0472">Membrane</keyword>
<evidence type="ECO:0000313" key="2">
    <source>
        <dbReference type="EMBL" id="TWB56733.1"/>
    </source>
</evidence>
<feature type="transmembrane region" description="Helical" evidence="1">
    <location>
        <begin position="18"/>
        <end position="36"/>
    </location>
</feature>
<dbReference type="AlphaFoldDB" id="A0A560ICJ9"/>
<organism evidence="2 3">
    <name type="scientific">Nitrospirillum amazonense</name>
    <dbReference type="NCBI Taxonomy" id="28077"/>
    <lineage>
        <taxon>Bacteria</taxon>
        <taxon>Pseudomonadati</taxon>
        <taxon>Pseudomonadota</taxon>
        <taxon>Alphaproteobacteria</taxon>
        <taxon>Rhodospirillales</taxon>
        <taxon>Azospirillaceae</taxon>
        <taxon>Nitrospirillum</taxon>
    </lineage>
</organism>
<dbReference type="Proteomes" id="UP000318050">
    <property type="component" value="Unassembled WGS sequence"/>
</dbReference>
<evidence type="ECO:0000256" key="1">
    <source>
        <dbReference type="SAM" id="Phobius"/>
    </source>
</evidence>
<dbReference type="EMBL" id="VITT01000010">
    <property type="protein sequence ID" value="TWB56733.1"/>
    <property type="molecule type" value="Genomic_DNA"/>
</dbReference>
<keyword evidence="1" id="KW-0812">Transmembrane</keyword>
<feature type="transmembrane region" description="Helical" evidence="1">
    <location>
        <begin position="56"/>
        <end position="76"/>
    </location>
</feature>
<name>A0A560ICJ9_9PROT</name>
<feature type="transmembrane region" description="Helical" evidence="1">
    <location>
        <begin position="88"/>
        <end position="109"/>
    </location>
</feature>
<feature type="transmembrane region" description="Helical" evidence="1">
    <location>
        <begin position="115"/>
        <end position="140"/>
    </location>
</feature>
<accession>A0A560ICJ9</accession>
<comment type="caution">
    <text evidence="2">The sequence shown here is derived from an EMBL/GenBank/DDBJ whole genome shotgun (WGS) entry which is preliminary data.</text>
</comment>
<reference evidence="2 3" key="1">
    <citation type="submission" date="2019-06" db="EMBL/GenBank/DDBJ databases">
        <title>Genomic Encyclopedia of Type Strains, Phase IV (KMG-V): Genome sequencing to study the core and pangenomes of soil and plant-associated prokaryotes.</title>
        <authorList>
            <person name="Whitman W."/>
        </authorList>
    </citation>
    <scope>NUCLEOTIDE SEQUENCE [LARGE SCALE GENOMIC DNA]</scope>
    <source>
        <strain evidence="2 3">BR 11140</strain>
    </source>
</reference>
<sequence length="145" mass="15571">MMTDTHSAPAWRRPSPGYLFHLALAVVGITFLAIGLDGSLKLRAQLDPVEALDGAGLVGFLFSWALVFGFRLIFWGRVPSQTQGLVRLLLSAIFAVEVVATIVALGLLFTQPGGVGGSVLVTVFTLAAALCQVSTVIWLLRYRKE</sequence>
<keyword evidence="1" id="KW-1133">Transmembrane helix</keyword>
<evidence type="ECO:0008006" key="4">
    <source>
        <dbReference type="Google" id="ProtNLM"/>
    </source>
</evidence>
<protein>
    <recommendedName>
        <fullName evidence="4">Transmembrane protein</fullName>
    </recommendedName>
</protein>
<gene>
    <name evidence="2" type="ORF">FBZ92_110154</name>
</gene>